<dbReference type="Proteomes" id="UP000033188">
    <property type="component" value="Chromosome 3"/>
</dbReference>
<proteinExistence type="predicted"/>
<sequence length="82" mass="8796">MVGGPREIGCGGITLIGISKLAMKITRADAIRITGTISWKGCRRVMQRVVIARQYGGLRDYTNAIGCGGEKSVTITFTKPKP</sequence>
<gene>
    <name evidence="1" type="ORF">BBBOND_0305120</name>
</gene>
<name>A0A061DCB0_BABBI</name>
<keyword evidence="2" id="KW-1185">Reference proteome</keyword>
<accession>A0A061DCB0</accession>
<dbReference type="AlphaFoldDB" id="A0A061DCB0"/>
<dbReference type="VEuPathDB" id="PiroplasmaDB:BBBOND_0305120"/>
<dbReference type="EMBL" id="LK391709">
    <property type="protein sequence ID" value="CDR96609.1"/>
    <property type="molecule type" value="Genomic_DNA"/>
</dbReference>
<protein>
    <submittedName>
        <fullName evidence="1">Uncharacterized protein</fullName>
    </submittedName>
</protein>
<evidence type="ECO:0000313" key="2">
    <source>
        <dbReference type="Proteomes" id="UP000033188"/>
    </source>
</evidence>
<organism evidence="1 2">
    <name type="scientific">Babesia bigemina</name>
    <dbReference type="NCBI Taxonomy" id="5866"/>
    <lineage>
        <taxon>Eukaryota</taxon>
        <taxon>Sar</taxon>
        <taxon>Alveolata</taxon>
        <taxon>Apicomplexa</taxon>
        <taxon>Aconoidasida</taxon>
        <taxon>Piroplasmida</taxon>
        <taxon>Babesiidae</taxon>
        <taxon>Babesia</taxon>
    </lineage>
</organism>
<dbReference type="KEGG" id="bbig:BBBOND_0305120"/>
<evidence type="ECO:0000313" key="1">
    <source>
        <dbReference type="EMBL" id="CDR96609.1"/>
    </source>
</evidence>
<reference evidence="2" key="1">
    <citation type="journal article" date="2014" name="Nucleic Acids Res.">
        <title>The evolutionary dynamics of variant antigen genes in Babesia reveal a history of genomic innovation underlying host-parasite interaction.</title>
        <authorList>
            <person name="Jackson A.P."/>
            <person name="Otto T.D."/>
            <person name="Darby A."/>
            <person name="Ramaprasad A."/>
            <person name="Xia D."/>
            <person name="Echaide I.E."/>
            <person name="Farber M."/>
            <person name="Gahlot S."/>
            <person name="Gamble J."/>
            <person name="Gupta D."/>
            <person name="Gupta Y."/>
            <person name="Jackson L."/>
            <person name="Malandrin L."/>
            <person name="Malas T.B."/>
            <person name="Moussa E."/>
            <person name="Nair M."/>
            <person name="Reid A.J."/>
            <person name="Sanders M."/>
            <person name="Sharma J."/>
            <person name="Tracey A."/>
            <person name="Quail M.A."/>
            <person name="Weir W."/>
            <person name="Wastling J.M."/>
            <person name="Hall N."/>
            <person name="Willadsen P."/>
            <person name="Lingelbach K."/>
            <person name="Shiels B."/>
            <person name="Tait A."/>
            <person name="Berriman M."/>
            <person name="Allred D.R."/>
            <person name="Pain A."/>
        </authorList>
    </citation>
    <scope>NUCLEOTIDE SEQUENCE [LARGE SCALE GENOMIC DNA]</scope>
    <source>
        <strain evidence="2">Bond</strain>
    </source>
</reference>
<dbReference type="GeneID" id="24565150"/>
<dbReference type="RefSeq" id="XP_012768795.1">
    <property type="nucleotide sequence ID" value="XM_012913341.1"/>
</dbReference>